<dbReference type="SMART" id="SM00363">
    <property type="entry name" value="S4"/>
    <property type="match status" value="1"/>
</dbReference>
<feature type="domain" description="RNA-binding S4" evidence="2">
    <location>
        <begin position="184"/>
        <end position="246"/>
    </location>
</feature>
<keyword evidence="1" id="KW-0694">RNA-binding</keyword>
<dbReference type="RefSeq" id="WP_200772194.1">
    <property type="nucleotide sequence ID" value="NZ_CP072329.1"/>
</dbReference>
<keyword evidence="5" id="KW-1185">Reference proteome</keyword>
<evidence type="ECO:0000313" key="5">
    <source>
        <dbReference type="Proteomes" id="UP000676511"/>
    </source>
</evidence>
<evidence type="ECO:0000313" key="3">
    <source>
        <dbReference type="EMBL" id="MBK4779060.1"/>
    </source>
</evidence>
<dbReference type="InterPro" id="IPR012677">
    <property type="entry name" value="Nucleotide-bd_a/b_plait_sf"/>
</dbReference>
<dbReference type="Gene3D" id="3.30.70.330">
    <property type="match status" value="1"/>
</dbReference>
<dbReference type="AlphaFoldDB" id="A0A9X1BCB4"/>
<dbReference type="Gene3D" id="3.30.1370.160">
    <property type="match status" value="1"/>
</dbReference>
<dbReference type="InterPro" id="IPR036986">
    <property type="entry name" value="S4_RNA-bd_sf"/>
</dbReference>
<dbReference type="InterPro" id="IPR048443">
    <property type="entry name" value="RqcP2_N"/>
</dbReference>
<dbReference type="EMBL" id="CP072329">
    <property type="protein sequence ID" value="QUB39440.1"/>
    <property type="molecule type" value="Genomic_DNA"/>
</dbReference>
<reference evidence="3" key="1">
    <citation type="submission" date="2016-12" db="EMBL/GenBank/DDBJ databases">
        <title>Draft genome of Streptococcus lactarius CCUG 66490T type strain.</title>
        <authorList>
            <person name="Salva-Serra F."/>
            <person name="Engstrom-Jakobsson H."/>
            <person name="Thorell K."/>
            <person name="Gomila M."/>
            <person name="Gonzales-Siles L."/>
            <person name="Busquets A."/>
            <person name="Jaen-Luchoro D."/>
            <person name="Karlsson R."/>
            <person name="Kristiansson E."/>
            <person name="Moore E."/>
        </authorList>
    </citation>
    <scope>NUCLEOTIDE SEQUENCE</scope>
    <source>
        <strain evidence="3">CCUG 66490</strain>
    </source>
</reference>
<dbReference type="GO" id="GO:0003723">
    <property type="term" value="F:RNA binding"/>
    <property type="evidence" value="ECO:0007669"/>
    <property type="project" value="UniProtKB-KW"/>
</dbReference>
<dbReference type="Pfam" id="PF17774">
    <property type="entry name" value="YlmH_RBD"/>
    <property type="match status" value="1"/>
</dbReference>
<evidence type="ECO:0000313" key="6">
    <source>
        <dbReference type="Proteomes" id="UP001138780"/>
    </source>
</evidence>
<dbReference type="InterPro" id="IPR040591">
    <property type="entry name" value="RqcP2_RBD"/>
</dbReference>
<dbReference type="Proteomes" id="UP000676511">
    <property type="component" value="Chromosome"/>
</dbReference>
<reference evidence="4 5" key="2">
    <citation type="submission" date="2021-03" db="EMBL/GenBank/DDBJ databases">
        <title>Human Oral Microbial Genomes.</title>
        <authorList>
            <person name="Johnston C.D."/>
            <person name="Chen T."/>
            <person name="Dewhirst F.E."/>
        </authorList>
    </citation>
    <scope>NUCLEOTIDE SEQUENCE [LARGE SCALE GENOMIC DNA]</scope>
    <source>
        <strain evidence="4 5">CCUG 66490</strain>
    </source>
</reference>
<dbReference type="Pfam" id="PF01479">
    <property type="entry name" value="S4"/>
    <property type="match status" value="1"/>
</dbReference>
<sequence>MKQKEIYQHFHPEDHEFIDRCIELSERVIERYSVEVTSFLNPHQVTILRNVAASYPLQVFVSSDDRKMEYAKVIVAPDYYQLDPSDFDLSLLEITYSSKFHQLTHSQVLGTIVHQLGVDRKSFGDILMGDGRIQVFVEQRFALYFMDHVQKISRVPVKIKEVPLSQQLILEEESQSRDILVSSYRLDKVISAGFKLSRSQASQLVSTGLVKVNYATTTNGSGFVALNDLVSVRRFGRLKIVSENGISKSGKYKITVEILLSKK</sequence>
<dbReference type="Proteomes" id="UP001138780">
    <property type="component" value="Unassembled WGS sequence"/>
</dbReference>
<dbReference type="PROSITE" id="PS50889">
    <property type="entry name" value="S4"/>
    <property type="match status" value="1"/>
</dbReference>
<gene>
    <name evidence="3" type="ORF">BTU61_02455</name>
    <name evidence="4" type="ORF">J4854_03110</name>
</gene>
<dbReference type="PANTHER" id="PTHR13633">
    <property type="entry name" value="MITOCHONDRIAL TRANSCRIPTION RESCUE FACTOR 1"/>
    <property type="match status" value="1"/>
</dbReference>
<dbReference type="PANTHER" id="PTHR13633:SF3">
    <property type="entry name" value="MITOCHONDRIAL TRANSCRIPTION RESCUE FACTOR 1"/>
    <property type="match status" value="1"/>
</dbReference>
<organism evidence="3 6">
    <name type="scientific">Streptococcus lactarius</name>
    <dbReference type="NCBI Taxonomy" id="684066"/>
    <lineage>
        <taxon>Bacteria</taxon>
        <taxon>Bacillati</taxon>
        <taxon>Bacillota</taxon>
        <taxon>Bacilli</taxon>
        <taxon>Lactobacillales</taxon>
        <taxon>Streptococcaceae</taxon>
        <taxon>Streptococcus</taxon>
    </lineage>
</organism>
<proteinExistence type="predicted"/>
<dbReference type="EMBL" id="MRXX01000003">
    <property type="protein sequence ID" value="MBK4779060.1"/>
    <property type="molecule type" value="Genomic_DNA"/>
</dbReference>
<dbReference type="SUPFAM" id="SSF55174">
    <property type="entry name" value="Alpha-L RNA-binding motif"/>
    <property type="match status" value="1"/>
</dbReference>
<evidence type="ECO:0000256" key="1">
    <source>
        <dbReference type="PROSITE-ProRule" id="PRU00182"/>
    </source>
</evidence>
<dbReference type="CDD" id="cd00165">
    <property type="entry name" value="S4"/>
    <property type="match status" value="1"/>
</dbReference>
<dbReference type="Gene3D" id="3.10.290.10">
    <property type="entry name" value="RNA-binding S4 domain"/>
    <property type="match status" value="1"/>
</dbReference>
<accession>A0A9X1BCB4</accession>
<dbReference type="Pfam" id="PF21278">
    <property type="entry name" value="YlmH_1st"/>
    <property type="match status" value="1"/>
</dbReference>
<evidence type="ECO:0000313" key="4">
    <source>
        <dbReference type="EMBL" id="QUB39440.1"/>
    </source>
</evidence>
<protein>
    <submittedName>
        <fullName evidence="3">RNA-binding protein</fullName>
    </submittedName>
</protein>
<name>A0A9X1BCB4_9STRE</name>
<evidence type="ECO:0000259" key="2">
    <source>
        <dbReference type="SMART" id="SM00363"/>
    </source>
</evidence>
<dbReference type="InterPro" id="IPR002942">
    <property type="entry name" value="S4_RNA-bd"/>
</dbReference>